<proteinExistence type="predicted"/>
<feature type="signal peptide" evidence="1">
    <location>
        <begin position="1"/>
        <end position="25"/>
    </location>
</feature>
<dbReference type="EMBL" id="CADCXN010000057">
    <property type="protein sequence ID" value="CAA9890771.1"/>
    <property type="molecule type" value="Genomic_DNA"/>
</dbReference>
<dbReference type="RefSeq" id="WP_174625681.1">
    <property type="nucleotide sequence ID" value="NZ_CADCXN010000057.1"/>
</dbReference>
<evidence type="ECO:0000313" key="3">
    <source>
        <dbReference type="Proteomes" id="UP000494216"/>
    </source>
</evidence>
<protein>
    <recommendedName>
        <fullName evidence="4">P-type DNA transfer protein VirB5</fullName>
    </recommendedName>
</protein>
<dbReference type="InterPro" id="IPR014158">
    <property type="entry name" value="T4SS_VirB5"/>
</dbReference>
<dbReference type="InterPro" id="IPR023220">
    <property type="entry name" value="T4SS_VirB5-domain"/>
</dbReference>
<accession>A0A8S0Y9W8</accession>
<organism evidence="2 3">
    <name type="scientific">Candidatus Methylobacter favarea</name>
    <dbReference type="NCBI Taxonomy" id="2707345"/>
    <lineage>
        <taxon>Bacteria</taxon>
        <taxon>Pseudomonadati</taxon>
        <taxon>Pseudomonadota</taxon>
        <taxon>Gammaproteobacteria</taxon>
        <taxon>Methylococcales</taxon>
        <taxon>Methylococcaceae</taxon>
        <taxon>Methylobacter</taxon>
    </lineage>
</organism>
<feature type="chain" id="PRO_5035873758" description="P-type DNA transfer protein VirB5" evidence="1">
    <location>
        <begin position="26"/>
        <end position="231"/>
    </location>
</feature>
<reference evidence="2 3" key="1">
    <citation type="submission" date="2020-02" db="EMBL/GenBank/DDBJ databases">
        <authorList>
            <person name="Hogendoorn C."/>
        </authorList>
    </citation>
    <scope>NUCLEOTIDE SEQUENCE [LARGE SCALE GENOMIC DNA]</scope>
    <source>
        <strain evidence="2">METHB21</strain>
    </source>
</reference>
<evidence type="ECO:0000313" key="2">
    <source>
        <dbReference type="EMBL" id="CAA9890771.1"/>
    </source>
</evidence>
<dbReference type="Proteomes" id="UP000494216">
    <property type="component" value="Unassembled WGS sequence"/>
</dbReference>
<gene>
    <name evidence="2" type="ORF">METHB2_290018</name>
</gene>
<dbReference type="Gene3D" id="1.20.58.430">
    <property type="entry name" value="Type IV secretion system, VirB5-domain"/>
    <property type="match status" value="1"/>
</dbReference>
<dbReference type="SUPFAM" id="SSF101082">
    <property type="entry name" value="Typo IV secretion system protein TraC"/>
    <property type="match status" value="1"/>
</dbReference>
<dbReference type="AlphaFoldDB" id="A0A8S0Y9W8"/>
<dbReference type="NCBIfam" id="TIGR02791">
    <property type="entry name" value="VirB5"/>
    <property type="match status" value="1"/>
</dbReference>
<evidence type="ECO:0000256" key="1">
    <source>
        <dbReference type="SAM" id="SignalP"/>
    </source>
</evidence>
<dbReference type="Pfam" id="PF07996">
    <property type="entry name" value="T4SS"/>
    <property type="match status" value="1"/>
</dbReference>
<sequence length="231" mass="24618">MKLVKKPVYAALIAMSISGGHNAFAVDIVSDPGHTASTAAGWAAQAASWGSQLAQMANQLSQLQQTYNSLNGARGMGNLVNNPALRQYLPENYQSILNGGYGNSADIRQAAKLFGIEDTTLDVNGSTALSFESNANQAAINRAMAEDAYTRASQRFADIQVLLDKVNDTNDAKDVEDLQARIQAEQVMLQNESIKLAMVQQLAEAQKGLANQQSVEIGMASSKAPGGIPRF</sequence>
<comment type="caution">
    <text evidence="2">The sequence shown here is derived from an EMBL/GenBank/DDBJ whole genome shotgun (WGS) entry which is preliminary data.</text>
</comment>
<dbReference type="CDD" id="cd14262">
    <property type="entry name" value="VirB5_like"/>
    <property type="match status" value="1"/>
</dbReference>
<keyword evidence="3" id="KW-1185">Reference proteome</keyword>
<evidence type="ECO:0008006" key="4">
    <source>
        <dbReference type="Google" id="ProtNLM"/>
    </source>
</evidence>
<keyword evidence="1" id="KW-0732">Signal</keyword>
<name>A0A8S0Y9W8_9GAMM</name>